<protein>
    <recommendedName>
        <fullName evidence="1">Antitoxin SocA-like Panacea domain-containing protein</fullName>
    </recommendedName>
</protein>
<dbReference type="EMBL" id="LT629780">
    <property type="protein sequence ID" value="SDU02515.1"/>
    <property type="molecule type" value="Genomic_DNA"/>
</dbReference>
<reference evidence="3" key="1">
    <citation type="submission" date="2016-10" db="EMBL/GenBank/DDBJ databases">
        <authorList>
            <person name="Varghese N."/>
            <person name="Submissions S."/>
        </authorList>
    </citation>
    <scope>NUCLEOTIDE SEQUENCE [LARGE SCALE GENOMIC DNA]</scope>
    <source>
        <strain evidence="3">CCTCC 2012022</strain>
    </source>
</reference>
<name>A0A1H2F5E2_9GAMM</name>
<accession>A0A1H2F5E2</accession>
<keyword evidence="3" id="KW-1185">Reference proteome</keyword>
<organism evidence="2 3">
    <name type="scientific">Geopseudomonas guangdongensis</name>
    <dbReference type="NCBI Taxonomy" id="1245526"/>
    <lineage>
        <taxon>Bacteria</taxon>
        <taxon>Pseudomonadati</taxon>
        <taxon>Pseudomonadota</taxon>
        <taxon>Gammaproteobacteria</taxon>
        <taxon>Pseudomonadales</taxon>
        <taxon>Pseudomonadaceae</taxon>
        <taxon>Geopseudomonas</taxon>
    </lineage>
</organism>
<sequence length="155" mass="17907">MTDKLLDIVKYILLNYPYPDDMSASRITKMVYLADWKEAISHGRQITNIKWFFNHHGPYNDDILQAAARDKDIKVTVKSNAYGGKKTHIEILDRSQEVELSEGSSQTIDFVIEATKKKSYTEFIKLVYSTYPVISSEKYRSLDLVRKAEEYNGLS</sequence>
<dbReference type="RefSeq" id="WP_090212634.1">
    <property type="nucleotide sequence ID" value="NZ_LT629780.1"/>
</dbReference>
<evidence type="ECO:0000313" key="2">
    <source>
        <dbReference type="EMBL" id="SDU02515.1"/>
    </source>
</evidence>
<dbReference type="AlphaFoldDB" id="A0A1H2F5E2"/>
<proteinExistence type="predicted"/>
<feature type="domain" description="Antitoxin SocA-like Panacea" evidence="1">
    <location>
        <begin position="28"/>
        <end position="129"/>
    </location>
</feature>
<dbReference type="OrthoDB" id="5196093at2"/>
<dbReference type="STRING" id="1245526.SAMN05216580_1027"/>
<dbReference type="Proteomes" id="UP000243063">
    <property type="component" value="Chromosome I"/>
</dbReference>
<dbReference type="Pfam" id="PF13274">
    <property type="entry name" value="SocA_Panacea"/>
    <property type="match status" value="1"/>
</dbReference>
<gene>
    <name evidence="2" type="ORF">SAMN05216580_1027</name>
</gene>
<evidence type="ECO:0000313" key="3">
    <source>
        <dbReference type="Proteomes" id="UP000243063"/>
    </source>
</evidence>
<evidence type="ECO:0000259" key="1">
    <source>
        <dbReference type="Pfam" id="PF13274"/>
    </source>
</evidence>
<dbReference type="InterPro" id="IPR025272">
    <property type="entry name" value="SocA_Panacea"/>
</dbReference>